<evidence type="ECO:0000256" key="2">
    <source>
        <dbReference type="ARBA" id="ARBA00023134"/>
    </source>
</evidence>
<dbReference type="PANTHER" id="PTHR47977">
    <property type="entry name" value="RAS-RELATED PROTEIN RAB"/>
    <property type="match status" value="1"/>
</dbReference>
<protein>
    <submittedName>
        <fullName evidence="3">GTP-binding protein</fullName>
    </submittedName>
</protein>
<evidence type="ECO:0000313" key="3">
    <source>
        <dbReference type="EMBL" id="UJG41495.1"/>
    </source>
</evidence>
<sequence>MIQRNYKIILIGNALVGKTAIVTRFAKDYFEQNYLRTLGINYYIKTQVITNVEVKMIITDTAGQEAFQRLRSSYYKGARGAIIVYAINDRHSFGQVDYWKNEMFKTLKEIPIIIVGNKIDLIDQRRISTSEGRLLAKKLGCLFIESSAKTGENIDKIFEMIVKDILRKDNLITEEKEESST</sequence>
<dbReference type="AlphaFoldDB" id="A0A9Y1BMK9"/>
<reference evidence="3" key="1">
    <citation type="journal article" date="2022" name="Nat. Microbiol.">
        <title>Unique mobile elements and scalable gene flow at the prokaryote-eukaryote boundary revealed by circularized Asgard archaea genomes.</title>
        <authorList>
            <person name="Wu F."/>
            <person name="Speth D.R."/>
            <person name="Philosof A."/>
            <person name="Cremiere A."/>
            <person name="Narayanan A."/>
            <person name="Barco R.A."/>
            <person name="Connon S.A."/>
            <person name="Amend J.P."/>
            <person name="Antoshechkin I.A."/>
            <person name="Orphan V.J."/>
        </authorList>
    </citation>
    <scope>NUCLEOTIDE SEQUENCE</scope>
    <source>
        <strain evidence="3">PM71</strain>
    </source>
</reference>
<dbReference type="PROSITE" id="PS51421">
    <property type="entry name" value="RAS"/>
    <property type="match status" value="1"/>
</dbReference>
<dbReference type="Pfam" id="PF00071">
    <property type="entry name" value="Ras"/>
    <property type="match status" value="1"/>
</dbReference>
<dbReference type="Gene3D" id="3.40.50.300">
    <property type="entry name" value="P-loop containing nucleotide triphosphate hydrolases"/>
    <property type="match status" value="1"/>
</dbReference>
<dbReference type="PROSITE" id="PS51419">
    <property type="entry name" value="RAB"/>
    <property type="match status" value="1"/>
</dbReference>
<dbReference type="NCBIfam" id="TIGR00231">
    <property type="entry name" value="small_GTP"/>
    <property type="match status" value="1"/>
</dbReference>
<dbReference type="GO" id="GO:0003924">
    <property type="term" value="F:GTPase activity"/>
    <property type="evidence" value="ECO:0007669"/>
    <property type="project" value="InterPro"/>
</dbReference>
<name>A0A9Y1BMK9_9ARCH</name>
<dbReference type="SMART" id="SM00176">
    <property type="entry name" value="RAN"/>
    <property type="match status" value="1"/>
</dbReference>
<dbReference type="SUPFAM" id="SSF52540">
    <property type="entry name" value="P-loop containing nucleoside triphosphate hydrolases"/>
    <property type="match status" value="1"/>
</dbReference>
<dbReference type="PRINTS" id="PR00449">
    <property type="entry name" value="RASTRNSFRMNG"/>
</dbReference>
<dbReference type="InterPro" id="IPR001806">
    <property type="entry name" value="Small_GTPase"/>
</dbReference>
<dbReference type="EMBL" id="CP084166">
    <property type="protein sequence ID" value="UJG41495.1"/>
    <property type="molecule type" value="Genomic_DNA"/>
</dbReference>
<dbReference type="Proteomes" id="UP001201020">
    <property type="component" value="Chromosome"/>
</dbReference>
<organism evidence="3">
    <name type="scientific">Candidatus Heimdallarchaeum aukensis</name>
    <dbReference type="NCBI Taxonomy" id="2876573"/>
    <lineage>
        <taxon>Archaea</taxon>
        <taxon>Promethearchaeati</taxon>
        <taxon>Candidatus Heimdallarchaeota</taxon>
        <taxon>Candidatus Heimdallarchaeia (ex Rinke et al. 2021) (nom. nud.)</taxon>
        <taxon>Candidatus Heimdallarchaeales</taxon>
        <taxon>Candidatus Heimdallarchaeaceae</taxon>
        <taxon>Candidatus Heimdallarchaeum</taxon>
    </lineage>
</organism>
<dbReference type="InterPro" id="IPR005225">
    <property type="entry name" value="Small_GTP-bd"/>
</dbReference>
<dbReference type="PROSITE" id="PS51417">
    <property type="entry name" value="ARF"/>
    <property type="match status" value="1"/>
</dbReference>
<dbReference type="SMART" id="SM00175">
    <property type="entry name" value="RAB"/>
    <property type="match status" value="1"/>
</dbReference>
<proteinExistence type="predicted"/>
<keyword evidence="2" id="KW-0342">GTP-binding</keyword>
<dbReference type="GO" id="GO:0005525">
    <property type="term" value="F:GTP binding"/>
    <property type="evidence" value="ECO:0007669"/>
    <property type="project" value="UniProtKB-KW"/>
</dbReference>
<dbReference type="InterPro" id="IPR027417">
    <property type="entry name" value="P-loop_NTPase"/>
</dbReference>
<evidence type="ECO:0000256" key="1">
    <source>
        <dbReference type="ARBA" id="ARBA00022741"/>
    </source>
</evidence>
<dbReference type="FunFam" id="3.40.50.300:FF:001329">
    <property type="entry name" value="Small GTP-binding protein, putative"/>
    <property type="match status" value="1"/>
</dbReference>
<dbReference type="InterPro" id="IPR050227">
    <property type="entry name" value="Rab"/>
</dbReference>
<accession>A0A9Y1BMK9</accession>
<dbReference type="SMART" id="SM00174">
    <property type="entry name" value="RHO"/>
    <property type="match status" value="1"/>
</dbReference>
<dbReference type="CDD" id="cd00154">
    <property type="entry name" value="Rab"/>
    <property type="match status" value="1"/>
</dbReference>
<dbReference type="SMART" id="SM00173">
    <property type="entry name" value="RAS"/>
    <property type="match status" value="1"/>
</dbReference>
<keyword evidence="1" id="KW-0547">Nucleotide-binding</keyword>
<dbReference type="PROSITE" id="PS51420">
    <property type="entry name" value="RHO"/>
    <property type="match status" value="1"/>
</dbReference>
<gene>
    <name evidence="3" type="ORF">K9W45_03290</name>
</gene>